<accession>A0ABT2FK05</accession>
<dbReference type="InterPro" id="IPR036412">
    <property type="entry name" value="HAD-like_sf"/>
</dbReference>
<dbReference type="EMBL" id="JAKOGG010000005">
    <property type="protein sequence ID" value="MCS4556655.1"/>
    <property type="molecule type" value="Genomic_DNA"/>
</dbReference>
<evidence type="ECO:0000313" key="1">
    <source>
        <dbReference type="EMBL" id="MCS4556655.1"/>
    </source>
</evidence>
<evidence type="ECO:0000313" key="2">
    <source>
        <dbReference type="Proteomes" id="UP001201549"/>
    </source>
</evidence>
<dbReference type="Gene3D" id="3.40.50.1000">
    <property type="entry name" value="HAD superfamily/HAD-like"/>
    <property type="match status" value="2"/>
</dbReference>
<dbReference type="InterPro" id="IPR006357">
    <property type="entry name" value="HAD-SF_hydro_IIA"/>
</dbReference>
<comment type="caution">
    <text evidence="1">The sequence shown here is derived from an EMBL/GenBank/DDBJ whole genome shotgun (WGS) entry which is preliminary data.</text>
</comment>
<dbReference type="SUPFAM" id="SSF56784">
    <property type="entry name" value="HAD-like"/>
    <property type="match status" value="1"/>
</dbReference>
<keyword evidence="2" id="KW-1185">Reference proteome</keyword>
<dbReference type="GO" id="GO:0016787">
    <property type="term" value="F:hydrolase activity"/>
    <property type="evidence" value="ECO:0007669"/>
    <property type="project" value="UniProtKB-KW"/>
</dbReference>
<dbReference type="NCBIfam" id="NF007762">
    <property type="entry name" value="PRK10444.1"/>
    <property type="match status" value="1"/>
</dbReference>
<dbReference type="CDD" id="cd07530">
    <property type="entry name" value="HAD_Pase_UmpH-like"/>
    <property type="match status" value="1"/>
</dbReference>
<keyword evidence="1" id="KW-0378">Hydrolase</keyword>
<dbReference type="PIRSF" id="PIRSF000915">
    <property type="entry name" value="PGP-type_phosphatase"/>
    <property type="match status" value="1"/>
</dbReference>
<reference evidence="1 2" key="1">
    <citation type="submission" date="2022-02" db="EMBL/GenBank/DDBJ databases">
        <authorList>
            <person name="Zhuang L."/>
        </authorList>
    </citation>
    <scope>NUCLEOTIDE SEQUENCE [LARGE SCALE GENOMIC DNA]</scope>
    <source>
        <strain evidence="1 2">C32</strain>
    </source>
</reference>
<dbReference type="Pfam" id="PF13344">
    <property type="entry name" value="Hydrolase_6"/>
    <property type="match status" value="1"/>
</dbReference>
<protein>
    <submittedName>
        <fullName evidence="1">HAD-IIA family hydrolase</fullName>
    </submittedName>
</protein>
<proteinExistence type="predicted"/>
<dbReference type="PANTHER" id="PTHR19288:SF46">
    <property type="entry name" value="HALOACID DEHALOGENASE-LIKE HYDROLASE DOMAIN-CONTAINING PROTEIN 2"/>
    <property type="match status" value="1"/>
</dbReference>
<organism evidence="1 2">
    <name type="scientific">Shewanella electrica</name>
    <dbReference type="NCBI Taxonomy" id="515560"/>
    <lineage>
        <taxon>Bacteria</taxon>
        <taxon>Pseudomonadati</taxon>
        <taxon>Pseudomonadota</taxon>
        <taxon>Gammaproteobacteria</taxon>
        <taxon>Alteromonadales</taxon>
        <taxon>Shewanellaceae</taxon>
        <taxon>Shewanella</taxon>
    </lineage>
</organism>
<dbReference type="InterPro" id="IPR023214">
    <property type="entry name" value="HAD_sf"/>
</dbReference>
<sequence length="254" mass="27404">MGMKNIICDIDGVLMHDNKLIPGSEKFIARVLEQGNPLVVLTNNPAQTGKDLQNRLASAGYPLIPEECFYSSAMATAAFLKQQAGTTGAKAYVIGEGALTHELYNAGFTITDINPDFVIVGETKTFNWDMIHKAARFVANGARFIATNPDTHGPNYSPGCGALCAPIEVISGRKPFFVGKPSSLIIRSALNHMGAHSEDTVIIGDNMRTDILAGFQSGLETILVLSGVTKPEDIEREPFRPNHVFRCAGEIDIV</sequence>
<reference evidence="2" key="2">
    <citation type="submission" date="2023-07" db="EMBL/GenBank/DDBJ databases">
        <title>Shewanella mangrovi sp. nov., an acetaldehyde- degrading bacterium isolated from mangrove sediment.</title>
        <authorList>
            <person name="Liu Y."/>
        </authorList>
    </citation>
    <scope>NUCLEOTIDE SEQUENCE [LARGE SCALE GENOMIC DNA]</scope>
    <source>
        <strain evidence="2">C32</strain>
    </source>
</reference>
<name>A0ABT2FK05_9GAMM</name>
<dbReference type="NCBIfam" id="TIGR01460">
    <property type="entry name" value="HAD-SF-IIA"/>
    <property type="match status" value="1"/>
</dbReference>
<dbReference type="Proteomes" id="UP001201549">
    <property type="component" value="Unassembled WGS sequence"/>
</dbReference>
<gene>
    <name evidence="1" type="ORF">L9G74_09405</name>
</gene>
<dbReference type="PANTHER" id="PTHR19288">
    <property type="entry name" value="4-NITROPHENYLPHOSPHATASE-RELATED"/>
    <property type="match status" value="1"/>
</dbReference>
<dbReference type="Pfam" id="PF13242">
    <property type="entry name" value="Hydrolase_like"/>
    <property type="match status" value="1"/>
</dbReference>